<proteinExistence type="predicted"/>
<name>A0ACA9KLY4_9GLOM</name>
<organism evidence="1 2">
    <name type="scientific">Acaulospora colombiana</name>
    <dbReference type="NCBI Taxonomy" id="27376"/>
    <lineage>
        <taxon>Eukaryota</taxon>
        <taxon>Fungi</taxon>
        <taxon>Fungi incertae sedis</taxon>
        <taxon>Mucoromycota</taxon>
        <taxon>Glomeromycotina</taxon>
        <taxon>Glomeromycetes</taxon>
        <taxon>Diversisporales</taxon>
        <taxon>Acaulosporaceae</taxon>
        <taxon>Acaulospora</taxon>
    </lineage>
</organism>
<reference evidence="1" key="1">
    <citation type="submission" date="2021-06" db="EMBL/GenBank/DDBJ databases">
        <authorList>
            <person name="Kallberg Y."/>
            <person name="Tangrot J."/>
            <person name="Rosling A."/>
        </authorList>
    </citation>
    <scope>NUCLEOTIDE SEQUENCE</scope>
    <source>
        <strain evidence="1">CL356</strain>
    </source>
</reference>
<sequence length="735" mass="86871">MNITRYPNIWNNNNYHGERERDIRNKGKNHDKRESNHTSIRNKGKDRDERENDIRPSAQEEINYVDEYTSANNKNYYIKEHENNVSTTENYIINAGNKNLSSSTEAYQRRSSSVTDNATYKSRSSTNKSPWNLNRPSRKDGSKKKKLDGKGTNVETENIRLKLENDRLVSELEQDRGEFEEYQKIMNDRCDEYEKEINALKTEMKQKNRGADNFQHLNKNLIVNNSENEKIRSTYDPYAVTKIERVQKNREIDDLQQMNKNLKASNSEKDEIIRQYEETIKYLKEQKNREIDNFQYLNTNLEASNSKMDEKIRQYEEIISALKTEKEQKNWEINNFQYLNRNLEASNGKKDEKIRQYEEIIDALKTEKDGKNREINNFQHLNKNLEASNSKKDERIRQCEEIIDALKTEKEEKNLEINNLKHFIKNLEENNSEQCGKKIHNPENRQQVYDSQGVIKNLQGIINEKEVEIRSLKKQNIKLKEEASHYQSALGEATSFQMGDDDQNNTVQLKNDIEKLQDMIEDYVTNLKVGVNVDLERVKQLLQDHNCRVDSHRPDRLLLKALLQRHATELTNLLENFSVKRLGNDQVTGASSIKIRQLVFAILGNRGFSKMENQESEFVEHEFIVSTSNELNRSMNQYRMFKDAEKKKNAEELSRELVRDLVRLFYFRFEVQEPRTQFSWFSQNSNIVKRYMKGQWDDDVRNLVVEICHFPLIGKDFDSGNPKIYTLAKVYPREL</sequence>
<protein>
    <submittedName>
        <fullName evidence="1">3808_t:CDS:1</fullName>
    </submittedName>
</protein>
<comment type="caution">
    <text evidence="1">The sequence shown here is derived from an EMBL/GenBank/DDBJ whole genome shotgun (WGS) entry which is preliminary data.</text>
</comment>
<evidence type="ECO:0000313" key="1">
    <source>
        <dbReference type="EMBL" id="CAG8480464.1"/>
    </source>
</evidence>
<evidence type="ECO:0000313" key="2">
    <source>
        <dbReference type="Proteomes" id="UP000789525"/>
    </source>
</evidence>
<dbReference type="EMBL" id="CAJVPT010002403">
    <property type="protein sequence ID" value="CAG8480464.1"/>
    <property type="molecule type" value="Genomic_DNA"/>
</dbReference>
<gene>
    <name evidence="1" type="ORF">ACOLOM_LOCUS1967</name>
</gene>
<accession>A0ACA9KLY4</accession>
<dbReference type="Proteomes" id="UP000789525">
    <property type="component" value="Unassembled WGS sequence"/>
</dbReference>
<keyword evidence="2" id="KW-1185">Reference proteome</keyword>